<organism evidence="3">
    <name type="scientific">Arthroderma gypseum (strain ATCC MYA-4604 / CBS 118893)</name>
    <name type="common">Microsporum gypseum</name>
    <dbReference type="NCBI Taxonomy" id="535722"/>
    <lineage>
        <taxon>Eukaryota</taxon>
        <taxon>Fungi</taxon>
        <taxon>Dikarya</taxon>
        <taxon>Ascomycota</taxon>
        <taxon>Pezizomycotina</taxon>
        <taxon>Eurotiomycetes</taxon>
        <taxon>Eurotiomycetidae</taxon>
        <taxon>Onygenales</taxon>
        <taxon>Arthrodermataceae</taxon>
        <taxon>Nannizzia</taxon>
    </lineage>
</organism>
<feature type="compositionally biased region" description="Polar residues" evidence="1">
    <location>
        <begin position="306"/>
        <end position="317"/>
    </location>
</feature>
<feature type="region of interest" description="Disordered" evidence="1">
    <location>
        <begin position="1"/>
        <end position="41"/>
    </location>
</feature>
<evidence type="ECO:0000313" key="3">
    <source>
        <dbReference type="Proteomes" id="UP000002669"/>
    </source>
</evidence>
<dbReference type="AlphaFoldDB" id="E5R023"/>
<feature type="region of interest" description="Disordered" evidence="1">
    <location>
        <begin position="298"/>
        <end position="317"/>
    </location>
</feature>
<name>E5R023_ARTGP</name>
<feature type="compositionally biased region" description="Polar residues" evidence="1">
    <location>
        <begin position="64"/>
        <end position="101"/>
    </location>
</feature>
<dbReference type="EMBL" id="DS989822">
    <property type="protein sequence ID" value="EFQ98272.1"/>
    <property type="molecule type" value="Genomic_DNA"/>
</dbReference>
<reference evidence="3" key="1">
    <citation type="journal article" date="2012" name="MBio">
        <title>Comparative genome analysis of Trichophyton rubrum and related dermatophytes reveals candidate genes involved in infection.</title>
        <authorList>
            <person name="Martinez D.A."/>
            <person name="Oliver B.G."/>
            <person name="Graeser Y."/>
            <person name="Goldberg J.M."/>
            <person name="Li W."/>
            <person name="Martinez-Rossi N.M."/>
            <person name="Monod M."/>
            <person name="Shelest E."/>
            <person name="Barton R.C."/>
            <person name="Birch E."/>
            <person name="Brakhage A.A."/>
            <person name="Chen Z."/>
            <person name="Gurr S.J."/>
            <person name="Heiman D."/>
            <person name="Heitman J."/>
            <person name="Kosti I."/>
            <person name="Rossi A."/>
            <person name="Saif S."/>
            <person name="Samalova M."/>
            <person name="Saunders C.W."/>
            <person name="Shea T."/>
            <person name="Summerbell R.C."/>
            <person name="Xu J."/>
            <person name="Young S."/>
            <person name="Zeng Q."/>
            <person name="Birren B.W."/>
            <person name="Cuomo C.A."/>
            <person name="White T.C."/>
        </authorList>
    </citation>
    <scope>NUCLEOTIDE SEQUENCE [LARGE SCALE GENOMIC DNA]</scope>
    <source>
        <strain evidence="3">ATCC MYA-4604 / CBS 118893</strain>
    </source>
</reference>
<accession>E5R023</accession>
<feature type="compositionally biased region" description="Polar residues" evidence="1">
    <location>
        <begin position="226"/>
        <end position="236"/>
    </location>
</feature>
<feature type="region of interest" description="Disordered" evidence="1">
    <location>
        <begin position="331"/>
        <end position="422"/>
    </location>
</feature>
<keyword evidence="3" id="KW-1185">Reference proteome</keyword>
<evidence type="ECO:0000256" key="1">
    <source>
        <dbReference type="SAM" id="MobiDB-lite"/>
    </source>
</evidence>
<feature type="region of interest" description="Disordered" evidence="1">
    <location>
        <begin position="58"/>
        <end position="133"/>
    </location>
</feature>
<feature type="region of interest" description="Disordered" evidence="1">
    <location>
        <begin position="204"/>
        <end position="270"/>
    </location>
</feature>
<dbReference type="OrthoDB" id="4203030at2759"/>
<protein>
    <submittedName>
        <fullName evidence="2">Uncharacterized protein</fullName>
    </submittedName>
</protein>
<proteinExistence type="predicted"/>
<dbReference type="InParanoid" id="E5R023"/>
<feature type="compositionally biased region" description="Polar residues" evidence="1">
    <location>
        <begin position="244"/>
        <end position="256"/>
    </location>
</feature>
<dbReference type="OMA" id="ARYNRRS"/>
<dbReference type="GeneID" id="10032549"/>
<dbReference type="eggNOG" id="ENOG502SVSE">
    <property type="taxonomic scope" value="Eukaryota"/>
</dbReference>
<feature type="compositionally biased region" description="Low complexity" evidence="1">
    <location>
        <begin position="390"/>
        <end position="417"/>
    </location>
</feature>
<feature type="compositionally biased region" description="Polar residues" evidence="1">
    <location>
        <begin position="331"/>
        <end position="340"/>
    </location>
</feature>
<feature type="compositionally biased region" description="Polar residues" evidence="1">
    <location>
        <begin position="372"/>
        <end position="382"/>
    </location>
</feature>
<sequence length="500" mass="55565">MATLPLPPHRSLLHGVEQLPPYTPRRTPLNDPETASIRSDAPSYVSAAPSYHSYLPASHRRTSDVLTSSPSPAENQQHQASLESQQSQERQTTRAQASHNHSSSRHGLPPTPMYARGFENRIGPTSPFSNSSNFTARSIRNTASSLRSIYNSSEWVPVTSGLQSRHYRNVANRRVTSSSSEINAISRFIFPGLFQTTTDITTSSISEMENRPSSRNVAMPSPLGQAHNSSTITLVRSPTEEPSAVSTANETTSPTHSGIHLPLSPHEDPDLVGEEAAARFRSQRLYMASQQEELNRVRYPTPPRNPAQQQDTPSQPGLVYQYSSLVSPASTSIEFTPSPEQQRRARMTGSPVSSDNVILRSRPSRDRVEPARSQSPETQQLNIHALTQIPTRTPATAAAPNTTTPPSTEAEPGPGTTARYNRRSLVDRDSVLRAQEAQNWDFMLAQMADGEGRERSWKRYKGQVEKQIHVARHMKLGPLLMVGWRRRLEERRKAKARAFH</sequence>
<dbReference type="RefSeq" id="XP_003177224.1">
    <property type="nucleotide sequence ID" value="XM_003177176.1"/>
</dbReference>
<dbReference type="Proteomes" id="UP000002669">
    <property type="component" value="Unassembled WGS sequence"/>
</dbReference>
<gene>
    <name evidence="2" type="ORF">MGYG_01306</name>
</gene>
<evidence type="ECO:0000313" key="2">
    <source>
        <dbReference type="EMBL" id="EFQ98272.1"/>
    </source>
</evidence>
<dbReference type="HOGENOM" id="CLU_627002_0_0_1"/>
<dbReference type="VEuPathDB" id="FungiDB:MGYG_01306"/>